<dbReference type="InterPro" id="IPR015943">
    <property type="entry name" value="WD40/YVTN_repeat-like_dom_sf"/>
</dbReference>
<feature type="compositionally biased region" description="Polar residues" evidence="1">
    <location>
        <begin position="1345"/>
        <end position="1354"/>
    </location>
</feature>
<feature type="region of interest" description="Disordered" evidence="1">
    <location>
        <begin position="1915"/>
        <end position="1941"/>
    </location>
</feature>
<feature type="region of interest" description="Disordered" evidence="1">
    <location>
        <begin position="1163"/>
        <end position="1444"/>
    </location>
</feature>
<protein>
    <recommendedName>
        <fullName evidence="3">Nuclear pore complex protein Nup214 phenylalanine-glycine (FG) domain-containing protein</fullName>
    </recommendedName>
</protein>
<feature type="compositionally biased region" description="Polar residues" evidence="1">
    <location>
        <begin position="1931"/>
        <end position="1941"/>
    </location>
</feature>
<feature type="compositionally biased region" description="Polar residues" evidence="1">
    <location>
        <begin position="1309"/>
        <end position="1320"/>
    </location>
</feature>
<feature type="compositionally biased region" description="Basic and acidic residues" evidence="1">
    <location>
        <begin position="1245"/>
        <end position="1287"/>
    </location>
</feature>
<dbReference type="GO" id="GO:0006405">
    <property type="term" value="P:RNA export from nucleus"/>
    <property type="evidence" value="ECO:0007669"/>
    <property type="project" value="TreeGrafter"/>
</dbReference>
<dbReference type="GO" id="GO:0008139">
    <property type="term" value="F:nuclear localization sequence binding"/>
    <property type="evidence" value="ECO:0007669"/>
    <property type="project" value="TreeGrafter"/>
</dbReference>
<feature type="region of interest" description="Disordered" evidence="1">
    <location>
        <begin position="1481"/>
        <end position="1518"/>
    </location>
</feature>
<feature type="region of interest" description="Disordered" evidence="1">
    <location>
        <begin position="1806"/>
        <end position="1862"/>
    </location>
</feature>
<gene>
    <name evidence="2" type="ORF">B5V51_2080</name>
</gene>
<feature type="compositionally biased region" description="Low complexity" evidence="1">
    <location>
        <begin position="1957"/>
        <end position="1968"/>
    </location>
</feature>
<feature type="region of interest" description="Disordered" evidence="1">
    <location>
        <begin position="431"/>
        <end position="465"/>
    </location>
</feature>
<feature type="region of interest" description="Disordered" evidence="1">
    <location>
        <begin position="478"/>
        <end position="505"/>
    </location>
</feature>
<feature type="compositionally biased region" description="Polar residues" evidence="1">
    <location>
        <begin position="1185"/>
        <end position="1203"/>
    </location>
</feature>
<dbReference type="InterPro" id="IPR026054">
    <property type="entry name" value="Nucleoporin"/>
</dbReference>
<dbReference type="SUPFAM" id="SSF117289">
    <property type="entry name" value="Nucleoporin domain"/>
    <property type="match status" value="1"/>
</dbReference>
<sequence>MDVLFGPNSVDEPTLLYKLQRKIKVFNTNDPLPNRGYNLVACASKYGIVFVASPDGNLTVYYLQQLIDKETEPQHMTIKLQEKPTHIAASCDHEMLAVTGGQLLTIFKITDFQNPNVSPALNIRCDVNPSTFVSALQWNPCIPDTIAIAFYDGTLLVSQVSTSQVKKVPSKARCLCWSPKGKQLVTGNSDGTLSQYKPDLTPAKTIAAPNLIEGAPVEALAVYWISTFQFAAVYKNATDNSRPAVTIINTPKAGPASCQNYEDICYSMGSNRPWYYYLLGLAQWNIIMASSSNGMEIASLGSADGANWVQWCQPDEARPELPLTDKKQENYPVGLCIDTCAAHQIQWDENTTLPHMPLLHVVSQSGLLTIFNVINLNKQAAQVCSPPQQIVLPAAVMTTSIPGEAPPQAAPAPTSAPAPALVPVAQPKPQVIQPVQPSPAPQPQAPPPQYNILNQPKPPRVQSQTPLFSAAPQIEQKPAPVDIKPPPMAQLQASVPQPQPAPPKLTPAQIQENAALKAEQEKISEMKANQELKNMLVKEVNDFQMELYKFMVKTRETQAKLQRDIDSINASFNYNSQDAEQLRKECSSDELRNAIAQLKLELVRACAVVAEARTHAEAKDSHQWTQADPLTTKRVASVKKLAYYVQNQLEQAQKSLDYKWSEAPQPQPAPPKLTPAQIQENAALKAEQEKISEMKANQELKNMLVKEVNDFQMELYKFMVKTRETQAKLQRDIDSINASFNYNSQDAEQLRKECSSDELRNAIAQLKLELVRACAVVAEARTHAEAKDSHQWTQADPLTTKRVASVKKLAYYVQNQLEQAQKSLDYKWSEAVLRDSQSNKSGPHMIRPVLDDVYQPLVKQQEILSRQQAVLRTLRNTLNECDVTPMFKSTSLLRNTPFRNKDPLSKLTKNILNMSLDTNDGKKKESLLTAQKLDVLRDMLSNHKTVKIKPVNVEMRQHLATMRMNYEKSLKEKVQPVKQVVKTEPDVVEAKPVIKQVQPQPFVAPKVEPKVEPKPEPFKPSPINVPSFTPVGGIKPTVPGLANVARTLFTEEPKPEPPKQPQAAPLKPVAPAFSFSSTPASADTRSVLKDLLQNKQAKNDANTFMGQPICSPSSFAFTTTAATSTPAPSTLFTGKPVGDNMFSKFQPQTFVQDSKPQAFAPEPKTQAFTSEPKLPAFSAEPKPFTSENKLSTSIFSSPKSSETGEPEAETKTVSIKPKTDKPLTNLFALKTSTPMPSPIVPDVLKTTKDVKTDAPKPAEKEKSKENVPQKVEPKVIPKPASENKEASKPLPLQTANKTSIFGTAPQPVSEITASVPSESQKPIEQKPEPKAEPVKVPEKSEEKISTSTVSSIFGTANVAASAENKPQASTPTTEQTTADPAKESESTTTSKPSLFSSTTTASPSAASVFGAAVTSQAKPASPAGSIFSAGAQPSPTPSSVFGTSSQGSIFGNTSPTATTTASVFGSSAQSVFSSAASTAKPSVFSTPAPATPETPPSPQSVFGSTTAPTTTQAGSIFGSTFGQTPAFGAATTSAPSSPTSVFGASTTSPVFGATPTTQASVFGATTTTTPSVFGTVTPATTQSSIFGSATPTPSAFTSATTPSSGAQSIFASAATTKPSVFSGAGSSVFGSAPPNTGPSVFGAPSTQASVFGATTATTQSSVFGSPTPTSQASVFGSAPTTQASVFGSQPTATTQASIFGGGEANMFAAASISTTSAPTQSSGGSIFGGGSSSPGSVFGSGNTNVFGGKAAFGQSNSSAAAIFGGGGATTFGQQKPATNFWSGGSANTEGGFGSTGFGQTATTQASSIFGNTTGGSFSTPSPTGQAFGSPQAPAFGGGDKPSVFGSPQQSGESPAFGGSASFGAKPLFGQPSGFGSPPSGGGFGSSFGGFNKSPGGGFGAPAAFGGGATFGGAAFGSTSPGKMFGAAQPTGFGQPTQSNATFESLATQNTLTFGNLAQQAQAPQPQAPSFNTSPSFTGWRG</sequence>
<evidence type="ECO:0008006" key="3">
    <source>
        <dbReference type="Google" id="ProtNLM"/>
    </source>
</evidence>
<feature type="compositionally biased region" description="Pro residues" evidence="1">
    <location>
        <begin position="436"/>
        <end position="449"/>
    </location>
</feature>
<dbReference type="SMART" id="SM00320">
    <property type="entry name" value="WD40"/>
    <property type="match status" value="2"/>
</dbReference>
<feature type="compositionally biased region" description="Polar residues" evidence="1">
    <location>
        <begin position="1499"/>
        <end position="1518"/>
    </location>
</feature>
<evidence type="ECO:0000313" key="2">
    <source>
        <dbReference type="EMBL" id="PCG71245.1"/>
    </source>
</evidence>
<dbReference type="GO" id="GO:0017056">
    <property type="term" value="F:structural constituent of nuclear pore"/>
    <property type="evidence" value="ECO:0007669"/>
    <property type="project" value="TreeGrafter"/>
</dbReference>
<dbReference type="STRING" id="7102.A0A2A4JGN8"/>
<feature type="region of interest" description="Disordered" evidence="1">
    <location>
        <begin position="1956"/>
        <end position="1981"/>
    </location>
</feature>
<feature type="compositionally biased region" description="Pro residues" evidence="1">
    <location>
        <begin position="1489"/>
        <end position="1498"/>
    </location>
</feature>
<evidence type="ECO:0000256" key="1">
    <source>
        <dbReference type="SAM" id="MobiDB-lite"/>
    </source>
</evidence>
<dbReference type="PANTHER" id="PTHR23193">
    <property type="entry name" value="NUCLEAR PORE COMPLEX PROTEIN NUP"/>
    <property type="match status" value="1"/>
</dbReference>
<proteinExistence type="predicted"/>
<feature type="compositionally biased region" description="Polar residues" evidence="1">
    <location>
        <begin position="1969"/>
        <end position="1981"/>
    </location>
</feature>
<dbReference type="InterPro" id="IPR001680">
    <property type="entry name" value="WD40_rpt"/>
</dbReference>
<dbReference type="GO" id="GO:0005643">
    <property type="term" value="C:nuclear pore"/>
    <property type="evidence" value="ECO:0007669"/>
    <property type="project" value="TreeGrafter"/>
</dbReference>
<dbReference type="Gene3D" id="2.130.10.10">
    <property type="entry name" value="YVTN repeat-like/Quinoprotein amine dehydrogenase"/>
    <property type="match status" value="1"/>
</dbReference>
<dbReference type="GO" id="GO:0006606">
    <property type="term" value="P:protein import into nucleus"/>
    <property type="evidence" value="ECO:0007669"/>
    <property type="project" value="TreeGrafter"/>
</dbReference>
<organism evidence="2">
    <name type="scientific">Heliothis virescens</name>
    <name type="common">Tobacco budworm moth</name>
    <dbReference type="NCBI Taxonomy" id="7102"/>
    <lineage>
        <taxon>Eukaryota</taxon>
        <taxon>Metazoa</taxon>
        <taxon>Ecdysozoa</taxon>
        <taxon>Arthropoda</taxon>
        <taxon>Hexapoda</taxon>
        <taxon>Insecta</taxon>
        <taxon>Pterygota</taxon>
        <taxon>Neoptera</taxon>
        <taxon>Endopterygota</taxon>
        <taxon>Lepidoptera</taxon>
        <taxon>Glossata</taxon>
        <taxon>Ditrysia</taxon>
        <taxon>Noctuoidea</taxon>
        <taxon>Noctuidae</taxon>
        <taxon>Heliothinae</taxon>
        <taxon>Heliothis</taxon>
    </lineage>
</organism>
<dbReference type="PANTHER" id="PTHR23193:SF46">
    <property type="entry name" value="NUCLEAR PORE COMPLEX PROTEIN NUP214"/>
    <property type="match status" value="1"/>
</dbReference>
<feature type="compositionally biased region" description="Polar residues" evidence="1">
    <location>
        <begin position="1431"/>
        <end position="1444"/>
    </location>
</feature>
<feature type="compositionally biased region" description="Basic and acidic residues" evidence="1">
    <location>
        <begin position="1321"/>
        <end position="1344"/>
    </location>
</feature>
<feature type="compositionally biased region" description="Low complexity" evidence="1">
    <location>
        <begin position="1806"/>
        <end position="1824"/>
    </location>
</feature>
<feature type="compositionally biased region" description="Polar residues" evidence="1">
    <location>
        <begin position="1364"/>
        <end position="1378"/>
    </location>
</feature>
<name>A0A2A4JGN8_HELVI</name>
<dbReference type="EMBL" id="NWSH01001431">
    <property type="protein sequence ID" value="PCG71245.1"/>
    <property type="molecule type" value="Genomic_DNA"/>
</dbReference>
<accession>A0A2A4JGN8</accession>
<feature type="compositionally biased region" description="Low complexity" evidence="1">
    <location>
        <begin position="1386"/>
        <end position="1407"/>
    </location>
</feature>
<comment type="caution">
    <text evidence="2">The sequence shown here is derived from an EMBL/GenBank/DDBJ whole genome shotgun (WGS) entry which is preliminary data.</text>
</comment>
<reference evidence="2" key="1">
    <citation type="submission" date="2017-09" db="EMBL/GenBank/DDBJ databases">
        <title>Contemporary evolution of a Lepidopteran species, Heliothis virescens, in response to modern agricultural practices.</title>
        <authorList>
            <person name="Fritz M.L."/>
            <person name="Deyonke A.M."/>
            <person name="Papanicolaou A."/>
            <person name="Micinski S."/>
            <person name="Westbrook J."/>
            <person name="Gould F."/>
        </authorList>
    </citation>
    <scope>NUCLEOTIDE SEQUENCE [LARGE SCALE GENOMIC DNA]</scope>
    <source>
        <strain evidence="2">HvINT-</strain>
        <tissue evidence="2">Whole body</tissue>
    </source>
</reference>